<reference evidence="2" key="1">
    <citation type="journal article" date="2022" name="Int. J. Mol. Sci.">
        <title>Draft Genome of Tanacetum Coccineum: Genomic Comparison of Closely Related Tanacetum-Family Plants.</title>
        <authorList>
            <person name="Yamashiro T."/>
            <person name="Shiraishi A."/>
            <person name="Nakayama K."/>
            <person name="Satake H."/>
        </authorList>
    </citation>
    <scope>NUCLEOTIDE SEQUENCE</scope>
</reference>
<evidence type="ECO:0000313" key="3">
    <source>
        <dbReference type="Proteomes" id="UP001151760"/>
    </source>
</evidence>
<evidence type="ECO:0000256" key="1">
    <source>
        <dbReference type="SAM" id="MobiDB-lite"/>
    </source>
</evidence>
<name>A0ABQ5FIY5_9ASTR</name>
<protein>
    <recommendedName>
        <fullName evidence="4">Ribosomal protein S13</fullName>
    </recommendedName>
</protein>
<sequence length="196" mass="23124">MITYGLCQRITWYDKIQKNDLRLLRMFDARHQNEYASVAWLIARWMERKGAGTQRDSQICCGHFITKIARKARVLTDAVLRSLSALIYYRDLGMTTLRELIDSEGRLIPKDPQSGVPRVGIHRPPRASMQYLHDRMGSMEIRQEAIERMEYRHVPLQGAYNPPGYAQPQYDQYYQQYPPLPPQYLPQYQQQQDDDE</sequence>
<organism evidence="2 3">
    <name type="scientific">Tanacetum coccineum</name>
    <dbReference type="NCBI Taxonomy" id="301880"/>
    <lineage>
        <taxon>Eukaryota</taxon>
        <taxon>Viridiplantae</taxon>
        <taxon>Streptophyta</taxon>
        <taxon>Embryophyta</taxon>
        <taxon>Tracheophyta</taxon>
        <taxon>Spermatophyta</taxon>
        <taxon>Magnoliopsida</taxon>
        <taxon>eudicotyledons</taxon>
        <taxon>Gunneridae</taxon>
        <taxon>Pentapetalae</taxon>
        <taxon>asterids</taxon>
        <taxon>campanulids</taxon>
        <taxon>Asterales</taxon>
        <taxon>Asteraceae</taxon>
        <taxon>Asteroideae</taxon>
        <taxon>Anthemideae</taxon>
        <taxon>Anthemidinae</taxon>
        <taxon>Tanacetum</taxon>
    </lineage>
</organism>
<gene>
    <name evidence="2" type="ORF">Tco_1006200</name>
</gene>
<reference evidence="2" key="2">
    <citation type="submission" date="2022-01" db="EMBL/GenBank/DDBJ databases">
        <authorList>
            <person name="Yamashiro T."/>
            <person name="Shiraishi A."/>
            <person name="Satake H."/>
            <person name="Nakayama K."/>
        </authorList>
    </citation>
    <scope>NUCLEOTIDE SEQUENCE</scope>
</reference>
<comment type="caution">
    <text evidence="2">The sequence shown here is derived from an EMBL/GenBank/DDBJ whole genome shotgun (WGS) entry which is preliminary data.</text>
</comment>
<accession>A0ABQ5FIY5</accession>
<evidence type="ECO:0008006" key="4">
    <source>
        <dbReference type="Google" id="ProtNLM"/>
    </source>
</evidence>
<feature type="compositionally biased region" description="Low complexity" evidence="1">
    <location>
        <begin position="167"/>
        <end position="177"/>
    </location>
</feature>
<feature type="compositionally biased region" description="Low complexity" evidence="1">
    <location>
        <begin position="185"/>
        <end position="196"/>
    </location>
</feature>
<proteinExistence type="predicted"/>
<keyword evidence="3" id="KW-1185">Reference proteome</keyword>
<dbReference type="Proteomes" id="UP001151760">
    <property type="component" value="Unassembled WGS sequence"/>
</dbReference>
<evidence type="ECO:0000313" key="2">
    <source>
        <dbReference type="EMBL" id="GJT62667.1"/>
    </source>
</evidence>
<dbReference type="EMBL" id="BQNB010017395">
    <property type="protein sequence ID" value="GJT62667.1"/>
    <property type="molecule type" value="Genomic_DNA"/>
</dbReference>
<feature type="region of interest" description="Disordered" evidence="1">
    <location>
        <begin position="160"/>
        <end position="196"/>
    </location>
</feature>